<dbReference type="OrthoDB" id="459662at2"/>
<proteinExistence type="predicted"/>
<dbReference type="RefSeq" id="WP_070394131.1">
    <property type="nucleotide sequence ID" value="NZ_CP017599.1"/>
</dbReference>
<reference evidence="2" key="1">
    <citation type="submission" date="2016-10" db="EMBL/GenBank/DDBJ databases">
        <title>Comparative genomics uncovers the prolific and rare metabolic potential of the cyanobacterial genus Moorea.</title>
        <authorList>
            <person name="Leao T."/>
            <person name="Castelao G."/>
            <person name="Korobeynikov A."/>
            <person name="Monroe E.A."/>
            <person name="Podell S."/>
            <person name="Glukhov E."/>
            <person name="Allen E."/>
            <person name="Gerwick W.H."/>
            <person name="Gerwick L."/>
        </authorList>
    </citation>
    <scope>NUCLEOTIDE SEQUENCE [LARGE SCALE GENOMIC DNA]</scope>
    <source>
        <strain evidence="2">PAL-8-15-08-1</strain>
    </source>
</reference>
<accession>A0A1D8TW62</accession>
<organism evidence="1 2">
    <name type="scientific">Moorena producens PAL-8-15-08-1</name>
    <dbReference type="NCBI Taxonomy" id="1458985"/>
    <lineage>
        <taxon>Bacteria</taxon>
        <taxon>Bacillati</taxon>
        <taxon>Cyanobacteriota</taxon>
        <taxon>Cyanophyceae</taxon>
        <taxon>Coleofasciculales</taxon>
        <taxon>Coleofasciculaceae</taxon>
        <taxon>Moorena</taxon>
    </lineage>
</organism>
<gene>
    <name evidence="1" type="ORF">BJP34_21650</name>
</gene>
<dbReference type="Proteomes" id="UP000177870">
    <property type="component" value="Chromosome"/>
</dbReference>
<evidence type="ECO:0000313" key="1">
    <source>
        <dbReference type="EMBL" id="AOX01696.1"/>
    </source>
</evidence>
<dbReference type="EMBL" id="CP017599">
    <property type="protein sequence ID" value="AOX01696.1"/>
    <property type="molecule type" value="Genomic_DNA"/>
</dbReference>
<evidence type="ECO:0000313" key="2">
    <source>
        <dbReference type="Proteomes" id="UP000177870"/>
    </source>
</evidence>
<dbReference type="STRING" id="1458985.BJP34_21650"/>
<dbReference type="KEGG" id="mpro:BJP34_21650"/>
<name>A0A1D8TW62_9CYAN</name>
<dbReference type="InterPro" id="IPR011990">
    <property type="entry name" value="TPR-like_helical_dom_sf"/>
</dbReference>
<evidence type="ECO:0008006" key="3">
    <source>
        <dbReference type="Google" id="ProtNLM"/>
    </source>
</evidence>
<dbReference type="AlphaFoldDB" id="A0A1D8TW62"/>
<dbReference type="SUPFAM" id="SSF48452">
    <property type="entry name" value="TPR-like"/>
    <property type="match status" value="1"/>
</dbReference>
<dbReference type="Pfam" id="PF13424">
    <property type="entry name" value="TPR_12"/>
    <property type="match status" value="1"/>
</dbReference>
<sequence>MIMLGSLVSKPVLAGHWIVETTGKVDLKREGWSRFNPVPNYSKINPGDLLRPVSGVRVKVLCENGNTRSVPAGVTTGINALCPPPPIRNGSRPIVRPRLLNPYIPYIISPRATLILTDKPTLRWHDATDANSFTVTVRGRGLNWTQEFSRDEVCQKGICQVVYPGRLKPGVSYKLVVEADTNRTSTEDSTGGLGFKRIKSDQAKEIQVMARRIKSQNLPKEFKALALAELYADYDLTAEAIETLEGQENDQKIVPIYRLLGDLYRRIGLVLEAEGPYSKAVELATATEHWEELAAAKAGLGEVKYARGNREEGVSLLEQAKAIYEKFGDRERLEKLEKRLEELK</sequence>
<dbReference type="Gene3D" id="1.25.40.10">
    <property type="entry name" value="Tetratricopeptide repeat domain"/>
    <property type="match status" value="1"/>
</dbReference>
<protein>
    <recommendedName>
        <fullName evidence="3">Tetratricopeptide repeat protein</fullName>
    </recommendedName>
</protein>